<evidence type="ECO:0000313" key="4">
    <source>
        <dbReference type="EMBL" id="AAA95964.1"/>
    </source>
</evidence>
<gene>
    <name evidence="4" type="primary">LIP1</name>
</gene>
<dbReference type="InterPro" id="IPR050266">
    <property type="entry name" value="AB_hydrolase_sf"/>
</dbReference>
<evidence type="ECO:0000256" key="1">
    <source>
        <dbReference type="ARBA" id="ARBA00006989"/>
    </source>
</evidence>
<dbReference type="Gene3D" id="3.40.50.1820">
    <property type="entry name" value="alpha/beta hydrolase"/>
    <property type="match status" value="1"/>
</dbReference>
<proteinExistence type="inferred from homology"/>
<sequence>MNLIYDYNYVFKNNNNDNENIIFVHGYNSSPRTFEYLKNIQQDQIIMHYNFQDQIYVKPVKDHKVTVEGFAQLLIHFIEQNQIKNVVAIGHSMGGGVISIRYKMRPDLFKKLIFITPMNKPQRALYEQYKIDYFPKTFEEYINNTLSSLYYDPSILTSNKEWMEKAKQEFDPYVYNNDVIVELGEPKDRTFELIEQGLDAIKIPSLLILGEKDGVILRDECLKYFDQHVKGVEMHWMKKTGHMVFQENFDEFIKIVENFLNKTN</sequence>
<dbReference type="Pfam" id="PF12146">
    <property type="entry name" value="Hydrolase_4"/>
    <property type="match status" value="1"/>
</dbReference>
<organism evidence="4">
    <name type="scientific">Mycoplasma mycoides</name>
    <dbReference type="NCBI Taxonomy" id="2102"/>
    <lineage>
        <taxon>Bacteria</taxon>
        <taxon>Bacillati</taxon>
        <taxon>Mycoplasmatota</taxon>
        <taxon>Mollicutes</taxon>
        <taxon>Mycoplasmataceae</taxon>
        <taxon>Mycoplasma</taxon>
    </lineage>
</organism>
<dbReference type="AlphaFoldDB" id="Q59537"/>
<dbReference type="GO" id="GO:0004806">
    <property type="term" value="F:triacylglycerol lipase activity"/>
    <property type="evidence" value="ECO:0007669"/>
    <property type="project" value="UniProtKB-EC"/>
</dbReference>
<keyword evidence="2" id="KW-0719">Serine esterase</keyword>
<dbReference type="PIR" id="JC4109">
    <property type="entry name" value="JC4109"/>
</dbReference>
<dbReference type="ESTHER" id="mycmy-LIP1">
    <property type="family name" value="6_AlphaBeta_hydrolase"/>
</dbReference>
<evidence type="ECO:0000259" key="3">
    <source>
        <dbReference type="Pfam" id="PF12146"/>
    </source>
</evidence>
<dbReference type="InterPro" id="IPR029058">
    <property type="entry name" value="AB_hydrolase_fold"/>
</dbReference>
<accession>Q59537</accession>
<name>Q59537_MYCMY</name>
<dbReference type="SUPFAM" id="SSF53474">
    <property type="entry name" value="alpha/beta-Hydrolases"/>
    <property type="match status" value="1"/>
</dbReference>
<dbReference type="PANTHER" id="PTHR43798">
    <property type="entry name" value="MONOACYLGLYCEROL LIPASE"/>
    <property type="match status" value="1"/>
</dbReference>
<dbReference type="EMBL" id="U17036">
    <property type="protein sequence ID" value="AAA95964.1"/>
    <property type="molecule type" value="Genomic_DNA"/>
</dbReference>
<reference evidence="4" key="1">
    <citation type="journal article" date="1995" name="Gene">
        <title>Cloning and characterization of the lipase operon from Mycoplasma mycoides subspecies mycoides LC.</title>
        <authorList>
            <person name="Rawadi G."/>
            <person name="Lalanne J.L."/>
            <person name="Roulland-Dussoix D."/>
        </authorList>
    </citation>
    <scope>NUCLEOTIDE SEQUENCE</scope>
    <source>
        <strain evidence="4">Y-goat</strain>
    </source>
</reference>
<dbReference type="PANTHER" id="PTHR43798:SF33">
    <property type="entry name" value="HYDROLASE, PUTATIVE (AFU_ORTHOLOGUE AFUA_2G14860)-RELATED"/>
    <property type="match status" value="1"/>
</dbReference>
<dbReference type="EC" id="3.1.1.3" evidence="4"/>
<protein>
    <submittedName>
        <fullName evidence="4">Lipase-esterase</fullName>
        <ecNumber evidence="4">3.1.1.3</ecNumber>
    </submittedName>
</protein>
<evidence type="ECO:0000256" key="2">
    <source>
        <dbReference type="ARBA" id="ARBA00022487"/>
    </source>
</evidence>
<comment type="similarity">
    <text evidence="1">Belongs to the lipase/esterase LIP3/BchO family.</text>
</comment>
<feature type="domain" description="Serine aminopeptidase S33" evidence="3">
    <location>
        <begin position="64"/>
        <end position="247"/>
    </location>
</feature>
<dbReference type="GO" id="GO:0016020">
    <property type="term" value="C:membrane"/>
    <property type="evidence" value="ECO:0007669"/>
    <property type="project" value="TreeGrafter"/>
</dbReference>
<keyword evidence="4" id="KW-0378">Hydrolase</keyword>
<dbReference type="InterPro" id="IPR022742">
    <property type="entry name" value="Hydrolase_4"/>
</dbReference>